<feature type="compositionally biased region" description="Basic and acidic residues" evidence="1">
    <location>
        <begin position="223"/>
        <end position="233"/>
    </location>
</feature>
<protein>
    <submittedName>
        <fullName evidence="3">Lysine-specific demethylase PHF2</fullName>
    </submittedName>
</protein>
<dbReference type="InterPro" id="IPR041070">
    <property type="entry name" value="JHD"/>
</dbReference>
<dbReference type="GO" id="GO:0032259">
    <property type="term" value="P:methylation"/>
    <property type="evidence" value="ECO:0007669"/>
    <property type="project" value="UniProtKB-KW"/>
</dbReference>
<feature type="compositionally biased region" description="Polar residues" evidence="1">
    <location>
        <begin position="234"/>
        <end position="243"/>
    </location>
</feature>
<feature type="region of interest" description="Disordered" evidence="1">
    <location>
        <begin position="223"/>
        <end position="290"/>
    </location>
</feature>
<feature type="compositionally biased region" description="Basic and acidic residues" evidence="1">
    <location>
        <begin position="432"/>
        <end position="442"/>
    </location>
</feature>
<sequence length="526" mass="59052">MERKSAIAAKYLFPSFETTHWFAANGLVRDLKRYHKKIIPPHVLQGVRDLIKALKAWLDEYETKKRGIPNEVDPYTLIKDLYKEIKLAEKFSRKMSEKLKDESSECSPKLTSSLYLSADEQSKSSIDMNLAVSLKTETTASDSPLGSPEPQVRIKMKISRKSIDGWSPSPHTSEVGDKTVSDDTKFTTPSEFSLKDNLSVLKFSTTEGAEEDSLDCLYIDESTGDRSSKKWDTDTSVVSSESYQSRHKDGKHRHHKSKHRRKHTELLNQLRNRKHKHKHKSTDPKNQSAHGLKVITKNKKNVSLNDALAGALDGMEELIKSSNYAERVAQSQETPDAVKETIVGLGAMTDSILARHSHTFDNEDLDMKQVHQDDDYIYLPLVGSDDESKSSKQSNKKKRSRDDDDETWSPSGKLGNVGSRNSKVPRHHAKRKSVEKGLKEAASRPLKIKRSQISTSPKIKSFTKKVESSKKAVAGPSKPSTSSNPQQPGVSGSNTDKNAAKKWKKGMATPKQRLSKILKMGKFFNH</sequence>
<feature type="compositionally biased region" description="Basic and acidic residues" evidence="1">
    <location>
        <begin position="174"/>
        <end position="184"/>
    </location>
</feature>
<dbReference type="Gene3D" id="1.20.58.1360">
    <property type="match status" value="1"/>
</dbReference>
<feature type="region of interest" description="Disordered" evidence="1">
    <location>
        <begin position="163"/>
        <end position="184"/>
    </location>
</feature>
<dbReference type="Pfam" id="PF17811">
    <property type="entry name" value="JHD"/>
    <property type="match status" value="1"/>
</dbReference>
<feature type="compositionally biased region" description="Polar residues" evidence="1">
    <location>
        <begin position="478"/>
        <end position="497"/>
    </location>
</feature>
<reference evidence="3 4" key="1">
    <citation type="journal article" date="2016" name="Genome Biol. Evol.">
        <title>Gene Family Evolution Reflects Adaptation to Soil Environmental Stressors in the Genome of the Collembolan Orchesella cincta.</title>
        <authorList>
            <person name="Faddeeva-Vakhrusheva A."/>
            <person name="Derks M.F."/>
            <person name="Anvar S.Y."/>
            <person name="Agamennone V."/>
            <person name="Suring W."/>
            <person name="Smit S."/>
            <person name="van Straalen N.M."/>
            <person name="Roelofs D."/>
        </authorList>
    </citation>
    <scope>NUCLEOTIDE SEQUENCE [LARGE SCALE GENOMIC DNA]</scope>
    <source>
        <tissue evidence="3">Mixed pool</tissue>
    </source>
</reference>
<proteinExistence type="predicted"/>
<dbReference type="AlphaFoldDB" id="A0A1D2MIF6"/>
<organism evidence="3 4">
    <name type="scientific">Orchesella cincta</name>
    <name type="common">Springtail</name>
    <name type="synonym">Podura cincta</name>
    <dbReference type="NCBI Taxonomy" id="48709"/>
    <lineage>
        <taxon>Eukaryota</taxon>
        <taxon>Metazoa</taxon>
        <taxon>Ecdysozoa</taxon>
        <taxon>Arthropoda</taxon>
        <taxon>Hexapoda</taxon>
        <taxon>Collembola</taxon>
        <taxon>Entomobryomorpha</taxon>
        <taxon>Entomobryoidea</taxon>
        <taxon>Orchesellidae</taxon>
        <taxon>Orchesellinae</taxon>
        <taxon>Orchesella</taxon>
    </lineage>
</organism>
<keyword evidence="3" id="KW-0489">Methyltransferase</keyword>
<dbReference type="STRING" id="48709.A0A1D2MIF6"/>
<feature type="compositionally biased region" description="Basic residues" evidence="1">
    <location>
        <begin position="271"/>
        <end position="280"/>
    </location>
</feature>
<dbReference type="Proteomes" id="UP000094527">
    <property type="component" value="Unassembled WGS sequence"/>
</dbReference>
<feature type="compositionally biased region" description="Basic residues" evidence="1">
    <location>
        <begin position="248"/>
        <end position="263"/>
    </location>
</feature>
<accession>A0A1D2MIF6</accession>
<keyword evidence="4" id="KW-1185">Reference proteome</keyword>
<comment type="caution">
    <text evidence="3">The sequence shown here is derived from an EMBL/GenBank/DDBJ whole genome shotgun (WGS) entry which is preliminary data.</text>
</comment>
<dbReference type="EMBL" id="LJIJ01001156">
    <property type="protein sequence ID" value="ODM92753.1"/>
    <property type="molecule type" value="Genomic_DNA"/>
</dbReference>
<evidence type="ECO:0000313" key="4">
    <source>
        <dbReference type="Proteomes" id="UP000094527"/>
    </source>
</evidence>
<evidence type="ECO:0000313" key="3">
    <source>
        <dbReference type="EMBL" id="ODM92753.1"/>
    </source>
</evidence>
<gene>
    <name evidence="3" type="ORF">Ocin01_13929</name>
</gene>
<evidence type="ECO:0000259" key="2">
    <source>
        <dbReference type="Pfam" id="PF17811"/>
    </source>
</evidence>
<dbReference type="OrthoDB" id="5876800at2759"/>
<keyword evidence="3" id="KW-0808">Transferase</keyword>
<feature type="domain" description="Jumonji helical" evidence="2">
    <location>
        <begin position="1"/>
        <end position="89"/>
    </location>
</feature>
<feature type="region of interest" description="Disordered" evidence="1">
    <location>
        <begin position="381"/>
        <end position="514"/>
    </location>
</feature>
<dbReference type="GO" id="GO:0008168">
    <property type="term" value="F:methyltransferase activity"/>
    <property type="evidence" value="ECO:0007669"/>
    <property type="project" value="UniProtKB-KW"/>
</dbReference>
<evidence type="ECO:0000256" key="1">
    <source>
        <dbReference type="SAM" id="MobiDB-lite"/>
    </source>
</evidence>
<name>A0A1D2MIF6_ORCCI</name>